<feature type="chain" id="PRO_5014950624" evidence="1">
    <location>
        <begin position="21"/>
        <end position="206"/>
    </location>
</feature>
<proteinExistence type="predicted"/>
<dbReference type="Proteomes" id="UP000234857">
    <property type="component" value="Unassembled WGS sequence"/>
</dbReference>
<comment type="caution">
    <text evidence="2">The sequence shown here is derived from an EMBL/GenBank/DDBJ whole genome shotgun (WGS) entry which is preliminary data.</text>
</comment>
<reference evidence="2 3" key="1">
    <citation type="submission" date="2017-11" db="EMBL/GenBank/DDBJ databases">
        <title>Genome-resolved metagenomics identifies genetic mobility, metabolic interactions, and unexpected diversity in perchlorate-reducing communities.</title>
        <authorList>
            <person name="Barnum T.P."/>
            <person name="Figueroa I.A."/>
            <person name="Carlstrom C.I."/>
            <person name="Lucas L.N."/>
            <person name="Engelbrektson A.L."/>
            <person name="Coates J.D."/>
        </authorList>
    </citation>
    <scope>NUCLEOTIDE SEQUENCE [LARGE SCALE GENOMIC DNA]</scope>
    <source>
        <strain evidence="2">BM706</strain>
    </source>
</reference>
<dbReference type="AlphaFoldDB" id="A0A2N5ZFK6"/>
<evidence type="ECO:0000313" key="3">
    <source>
        <dbReference type="Proteomes" id="UP000234857"/>
    </source>
</evidence>
<evidence type="ECO:0000256" key="1">
    <source>
        <dbReference type="SAM" id="SignalP"/>
    </source>
</evidence>
<gene>
    <name evidence="2" type="ORF">C0601_07615</name>
</gene>
<evidence type="ECO:0000313" key="2">
    <source>
        <dbReference type="EMBL" id="PLX17419.1"/>
    </source>
</evidence>
<protein>
    <submittedName>
        <fullName evidence="2">Uncharacterized protein</fullName>
    </submittedName>
</protein>
<organism evidence="2 3">
    <name type="scientific">Muiribacterium halophilum</name>
    <dbReference type="NCBI Taxonomy" id="2053465"/>
    <lineage>
        <taxon>Bacteria</taxon>
        <taxon>Candidatus Muiribacteriota</taxon>
        <taxon>Candidatus Muiribacteriia</taxon>
        <taxon>Candidatus Muiribacteriales</taxon>
        <taxon>Candidatus Muiribacteriaceae</taxon>
        <taxon>Candidatus Muiribacterium</taxon>
    </lineage>
</organism>
<sequence length="206" mass="24588">MKIRRILLLSIFFLTILSFADSVSFDSIVQKYDLKKVNNSNSEEKIIQSKDSPKNDKVIRFQFGKESKTENKSKNKGIEFLFDILNSAHENNEVKDKPKGKDYSNLFSYRHGELDISRRLGRIREVKQNRDKLLFIMSSGYMVLFSWSDYNTEFIYYSDDLMFNERIIDFEMIGSRILYLVFSRWSRIRVMMFDTFYGDTIINRVY</sequence>
<keyword evidence="1" id="KW-0732">Signal</keyword>
<name>A0A2N5ZFK6_MUIH1</name>
<feature type="signal peptide" evidence="1">
    <location>
        <begin position="1"/>
        <end position="20"/>
    </location>
</feature>
<accession>A0A2N5ZFK6</accession>
<dbReference type="EMBL" id="PKTG01000087">
    <property type="protein sequence ID" value="PLX17419.1"/>
    <property type="molecule type" value="Genomic_DNA"/>
</dbReference>